<keyword evidence="3 7" id="KW-0812">Transmembrane</keyword>
<dbReference type="EMBL" id="AVOT02002857">
    <property type="protein sequence ID" value="MBW0471779.1"/>
    <property type="molecule type" value="Genomic_DNA"/>
</dbReference>
<evidence type="ECO:0000256" key="2">
    <source>
        <dbReference type="ARBA" id="ARBA00008096"/>
    </source>
</evidence>
<reference evidence="8" key="1">
    <citation type="submission" date="2021-03" db="EMBL/GenBank/DDBJ databases">
        <title>Draft genome sequence of rust myrtle Austropuccinia psidii MF-1, a brazilian biotype.</title>
        <authorList>
            <person name="Quecine M.C."/>
            <person name="Pachon D.M.R."/>
            <person name="Bonatelli M.L."/>
            <person name="Correr F.H."/>
            <person name="Franceschini L.M."/>
            <person name="Leite T.F."/>
            <person name="Margarido G.R.A."/>
            <person name="Almeida C.A."/>
            <person name="Ferrarezi J.A."/>
            <person name="Labate C.A."/>
        </authorList>
    </citation>
    <scope>NUCLEOTIDE SEQUENCE</scope>
    <source>
        <strain evidence="8">MF-1</strain>
    </source>
</reference>
<evidence type="ECO:0000256" key="6">
    <source>
        <dbReference type="SAM" id="MobiDB-lite"/>
    </source>
</evidence>
<dbReference type="Pfam" id="PF04148">
    <property type="entry name" value="Erv26"/>
    <property type="match status" value="1"/>
</dbReference>
<dbReference type="PANTHER" id="PTHR13144">
    <property type="entry name" value="TEX261 PROTEIN"/>
    <property type="match status" value="1"/>
</dbReference>
<dbReference type="PANTHER" id="PTHR13144:SF0">
    <property type="entry name" value="PROTEIN TEX261"/>
    <property type="match status" value="1"/>
</dbReference>
<name>A0A9Q3BSX5_9BASI</name>
<evidence type="ECO:0000256" key="5">
    <source>
        <dbReference type="ARBA" id="ARBA00023136"/>
    </source>
</evidence>
<comment type="similarity">
    <text evidence="2">Belongs to the SVP26 family.</text>
</comment>
<comment type="subcellular location">
    <subcellularLocation>
        <location evidence="1">Membrane</location>
        <topology evidence="1">Multi-pass membrane protein</topology>
    </subcellularLocation>
</comment>
<feature type="region of interest" description="Disordered" evidence="6">
    <location>
        <begin position="246"/>
        <end position="285"/>
    </location>
</feature>
<keyword evidence="4 7" id="KW-1133">Transmembrane helix</keyword>
<sequence>MVILHLLTFVFSFLVISFGLICLSSGLLYLTELIEDNSNLSKRLAKQIIQLIILIHLIIYFTDQLPLNLISLGILSHLIYLNNLDQNWPSISLKSFKSLSTCAFILLNHFNWFFYFLNRFNNQFLQIHLNHLNHQTKILSFFDIISFFTLCVWLTPLFIFLSLSANDNVLPSSTSLTEKQESSNHLDLINHHHPHLKNSYLKSFFKFLGKYSSNSNHQVFNLEIQNLPIPSSSNFKSIPQSPIVIINSSPPSTPSGTSASAHRLSPGSPLSNHHHNHTISPRRTFSNCFNSPPSPLYQTLPNSLQRSSSTSSFNHPSNSFSDHLLESNYTPSLEFQKFFSTPIKS</sequence>
<evidence type="ECO:0000256" key="4">
    <source>
        <dbReference type="ARBA" id="ARBA00022989"/>
    </source>
</evidence>
<dbReference type="AlphaFoldDB" id="A0A9Q3BSX5"/>
<dbReference type="Proteomes" id="UP000765509">
    <property type="component" value="Unassembled WGS sequence"/>
</dbReference>
<dbReference type="GO" id="GO:0005789">
    <property type="term" value="C:endoplasmic reticulum membrane"/>
    <property type="evidence" value="ECO:0007669"/>
    <property type="project" value="TreeGrafter"/>
</dbReference>
<organism evidence="8 9">
    <name type="scientific">Austropuccinia psidii MF-1</name>
    <dbReference type="NCBI Taxonomy" id="1389203"/>
    <lineage>
        <taxon>Eukaryota</taxon>
        <taxon>Fungi</taxon>
        <taxon>Dikarya</taxon>
        <taxon>Basidiomycota</taxon>
        <taxon>Pucciniomycotina</taxon>
        <taxon>Pucciniomycetes</taxon>
        <taxon>Pucciniales</taxon>
        <taxon>Sphaerophragmiaceae</taxon>
        <taxon>Austropuccinia</taxon>
    </lineage>
</organism>
<accession>A0A9Q3BSX5</accession>
<dbReference type="GO" id="GO:0006888">
    <property type="term" value="P:endoplasmic reticulum to Golgi vesicle-mediated transport"/>
    <property type="evidence" value="ECO:0007669"/>
    <property type="project" value="InterPro"/>
</dbReference>
<feature type="transmembrane region" description="Helical" evidence="7">
    <location>
        <begin position="51"/>
        <end position="78"/>
    </location>
</feature>
<evidence type="ECO:0000313" key="9">
    <source>
        <dbReference type="Proteomes" id="UP000765509"/>
    </source>
</evidence>
<comment type="caution">
    <text evidence="8">The sequence shown here is derived from an EMBL/GenBank/DDBJ whole genome shotgun (WGS) entry which is preliminary data.</text>
</comment>
<feature type="transmembrane region" description="Helical" evidence="7">
    <location>
        <begin position="98"/>
        <end position="117"/>
    </location>
</feature>
<dbReference type="InterPro" id="IPR007277">
    <property type="entry name" value="Svp26/Tex261"/>
</dbReference>
<evidence type="ECO:0000256" key="7">
    <source>
        <dbReference type="SAM" id="Phobius"/>
    </source>
</evidence>
<dbReference type="GO" id="GO:0000139">
    <property type="term" value="C:Golgi membrane"/>
    <property type="evidence" value="ECO:0007669"/>
    <property type="project" value="TreeGrafter"/>
</dbReference>
<evidence type="ECO:0000313" key="8">
    <source>
        <dbReference type="EMBL" id="MBW0471779.1"/>
    </source>
</evidence>
<protein>
    <submittedName>
        <fullName evidence="8">Uncharacterized protein</fullName>
    </submittedName>
</protein>
<evidence type="ECO:0000256" key="3">
    <source>
        <dbReference type="ARBA" id="ARBA00022692"/>
    </source>
</evidence>
<dbReference type="GO" id="GO:0030134">
    <property type="term" value="C:COPII-coated ER to Golgi transport vesicle"/>
    <property type="evidence" value="ECO:0007669"/>
    <property type="project" value="TreeGrafter"/>
</dbReference>
<feature type="compositionally biased region" description="Low complexity" evidence="6">
    <location>
        <begin position="246"/>
        <end position="260"/>
    </location>
</feature>
<feature type="transmembrane region" description="Helical" evidence="7">
    <location>
        <begin position="138"/>
        <end position="163"/>
    </location>
</feature>
<dbReference type="OrthoDB" id="28257at2759"/>
<evidence type="ECO:0000256" key="1">
    <source>
        <dbReference type="ARBA" id="ARBA00004141"/>
    </source>
</evidence>
<dbReference type="GO" id="GO:0097020">
    <property type="term" value="F:COPII receptor activity"/>
    <property type="evidence" value="ECO:0007669"/>
    <property type="project" value="InterPro"/>
</dbReference>
<gene>
    <name evidence="8" type="ORF">O181_011494</name>
</gene>
<feature type="transmembrane region" description="Helical" evidence="7">
    <location>
        <begin position="6"/>
        <end position="30"/>
    </location>
</feature>
<keyword evidence="5 7" id="KW-0472">Membrane</keyword>
<proteinExistence type="inferred from homology"/>
<keyword evidence="9" id="KW-1185">Reference proteome</keyword>